<keyword evidence="2" id="KW-1185">Reference proteome</keyword>
<dbReference type="EMBL" id="FO704551">
    <property type="protein sequence ID" value="CDG20439.1"/>
    <property type="molecule type" value="Genomic_DNA"/>
</dbReference>
<dbReference type="KEGG" id="xpo:XPG1_0784"/>
<protein>
    <submittedName>
        <fullName evidence="1">Uncharacterized protein</fullName>
    </submittedName>
</protein>
<dbReference type="AlphaFoldDB" id="A0A068R059"/>
<gene>
    <name evidence="1" type="ORF">XPG1_0784</name>
</gene>
<dbReference type="Proteomes" id="UP000032735">
    <property type="component" value="Chromosome"/>
</dbReference>
<proteinExistence type="predicted"/>
<evidence type="ECO:0000313" key="1">
    <source>
        <dbReference type="EMBL" id="CDG20439.1"/>
    </source>
</evidence>
<evidence type="ECO:0000313" key="2">
    <source>
        <dbReference type="Proteomes" id="UP000032735"/>
    </source>
</evidence>
<accession>A0A068R059</accession>
<dbReference type="HOGENOM" id="CLU_2959904_0_0_6"/>
<reference evidence="1 2" key="1">
    <citation type="submission" date="2013-07" db="EMBL/GenBank/DDBJ databases">
        <authorList>
            <person name="Genoscope - CEA"/>
        </authorList>
    </citation>
    <scope>NUCLEOTIDE SEQUENCE [LARGE SCALE GENOMIC DNA]</scope>
    <source>
        <strain evidence="1 2">G6</strain>
    </source>
</reference>
<organism evidence="1 2">
    <name type="scientific">Xenorhabdus poinarii G6</name>
    <dbReference type="NCBI Taxonomy" id="1354304"/>
    <lineage>
        <taxon>Bacteria</taxon>
        <taxon>Pseudomonadati</taxon>
        <taxon>Pseudomonadota</taxon>
        <taxon>Gammaproteobacteria</taxon>
        <taxon>Enterobacterales</taxon>
        <taxon>Morganellaceae</taxon>
        <taxon>Xenorhabdus</taxon>
    </lineage>
</organism>
<dbReference type="STRING" id="1354304.XPG1_0784"/>
<name>A0A068R059_9GAMM</name>
<sequence length="59" mass="6668">MFIFFISPCSQETIIDEDISISSQSTFIPPHKAREGKAYDRLHNACQRLFAIAPLKAGR</sequence>